<sequence>MKKIFIIVLILITGITSCTESETDGTQQIDSIPVVKIDTIAPVAIDTTPIQKKVSTLQYTAEDATHLLLFEKFSLGISYDQLKDKLPAVKPLHAEDFNEQLGKKGLQESLQDISFLKYKGKLEFNFKNDTLVRYSIVFNESNDTKGYALYEKILNYYSDQLGSYQLVNIEEDNHYAQTNMWYLNPDYLVAVYNLNTGNITIAAQTYKPGQ</sequence>
<evidence type="ECO:0000313" key="2">
    <source>
        <dbReference type="Proteomes" id="UP000001822"/>
    </source>
</evidence>
<dbReference type="OrthoDB" id="9909829at2"/>
<dbReference type="PROSITE" id="PS51257">
    <property type="entry name" value="PROKAR_LIPOPROTEIN"/>
    <property type="match status" value="1"/>
</dbReference>
<protein>
    <recommendedName>
        <fullName evidence="3">Lipoprotein</fullName>
    </recommendedName>
</protein>
<dbReference type="EMBL" id="CP000383">
    <property type="protein sequence ID" value="ABG59851.1"/>
    <property type="molecule type" value="Genomic_DNA"/>
</dbReference>
<dbReference type="KEGG" id="chu:CHU_2598"/>
<evidence type="ECO:0000313" key="1">
    <source>
        <dbReference type="EMBL" id="ABG59851.1"/>
    </source>
</evidence>
<name>A0A6N4STU0_CYTH3</name>
<dbReference type="RefSeq" id="WP_011585961.1">
    <property type="nucleotide sequence ID" value="NC_008255.1"/>
</dbReference>
<evidence type="ECO:0008006" key="3">
    <source>
        <dbReference type="Google" id="ProtNLM"/>
    </source>
</evidence>
<accession>A0A6N4STU0</accession>
<dbReference type="Proteomes" id="UP000001822">
    <property type="component" value="Chromosome"/>
</dbReference>
<organism evidence="1 2">
    <name type="scientific">Cytophaga hutchinsonii (strain ATCC 33406 / DSM 1761 / CIP 103989 / NBRC 15051 / NCIMB 9469 / D465)</name>
    <dbReference type="NCBI Taxonomy" id="269798"/>
    <lineage>
        <taxon>Bacteria</taxon>
        <taxon>Pseudomonadati</taxon>
        <taxon>Bacteroidota</taxon>
        <taxon>Cytophagia</taxon>
        <taxon>Cytophagales</taxon>
        <taxon>Cytophagaceae</taxon>
        <taxon>Cytophaga</taxon>
    </lineage>
</organism>
<proteinExistence type="predicted"/>
<dbReference type="AlphaFoldDB" id="A0A6N4STU0"/>
<keyword evidence="2" id="KW-1185">Reference proteome</keyword>
<gene>
    <name evidence="1" type="ordered locus">CHU_2598</name>
</gene>
<reference evidence="1 2" key="1">
    <citation type="journal article" date="2007" name="Appl. Environ. Microbiol.">
        <title>Genome sequence of the cellulolytic gliding bacterium Cytophaga hutchinsonii.</title>
        <authorList>
            <person name="Xie G."/>
            <person name="Bruce D.C."/>
            <person name="Challacombe J.F."/>
            <person name="Chertkov O."/>
            <person name="Detter J.C."/>
            <person name="Gilna P."/>
            <person name="Han C.S."/>
            <person name="Lucas S."/>
            <person name="Misra M."/>
            <person name="Myers G.L."/>
            <person name="Richardson P."/>
            <person name="Tapia R."/>
            <person name="Thayer N."/>
            <person name="Thompson L.S."/>
            <person name="Brettin T.S."/>
            <person name="Henrissat B."/>
            <person name="Wilson D.B."/>
            <person name="McBride M.J."/>
        </authorList>
    </citation>
    <scope>NUCLEOTIDE SEQUENCE [LARGE SCALE GENOMIC DNA]</scope>
    <source>
        <strain evidence="2">ATCC 33406 / DSM 1761 / CIP 103989 / NBRC 15051 / NCIMB 9469 / D465</strain>
    </source>
</reference>